<dbReference type="RefSeq" id="WP_246691057.1">
    <property type="nucleotide sequence ID" value="NZ_VIWP01000022.1"/>
</dbReference>
<sequence>MSDAKEFSVSSNGDRWSLEAIDGEMTVIHKANEPSGGHETRTALAAFLNERAGKPEHAALLQVLGQSRDEIDEQLKPDDMETRSLKIATEYLRLGGRRQAKVDDNIVSTRSWEDDPSEADAYWQTHVAPLSEREQRDIMVHLPSISDR</sequence>
<protein>
    <submittedName>
        <fullName evidence="1">Uncharacterized protein</fullName>
    </submittedName>
</protein>
<comment type="caution">
    <text evidence="1">The sequence shown here is derived from an EMBL/GenBank/DDBJ whole genome shotgun (WGS) entry which is preliminary data.</text>
</comment>
<dbReference type="AlphaFoldDB" id="A0A561PYY9"/>
<evidence type="ECO:0000313" key="1">
    <source>
        <dbReference type="EMBL" id="TWF43330.1"/>
    </source>
</evidence>
<proteinExistence type="predicted"/>
<dbReference type="EMBL" id="VIWP01000022">
    <property type="protein sequence ID" value="TWF43330.1"/>
    <property type="molecule type" value="Genomic_DNA"/>
</dbReference>
<accession>A0A561PYY9</accession>
<dbReference type="Proteomes" id="UP000320653">
    <property type="component" value="Unassembled WGS sequence"/>
</dbReference>
<reference evidence="1 2" key="1">
    <citation type="submission" date="2019-06" db="EMBL/GenBank/DDBJ databases">
        <title>Sorghum-associated microbial communities from plants grown in Nebraska, USA.</title>
        <authorList>
            <person name="Schachtman D."/>
        </authorList>
    </citation>
    <scope>NUCLEOTIDE SEQUENCE [LARGE SCALE GENOMIC DNA]</scope>
    <source>
        <strain evidence="1 2">1225</strain>
    </source>
</reference>
<evidence type="ECO:0000313" key="2">
    <source>
        <dbReference type="Proteomes" id="UP000320653"/>
    </source>
</evidence>
<gene>
    <name evidence="1" type="ORF">FHW37_12240</name>
</gene>
<keyword evidence="2" id="KW-1185">Reference proteome</keyword>
<name>A0A561PYY9_9HYPH</name>
<organism evidence="1 2">
    <name type="scientific">Neorhizobium alkalisoli</name>
    <dbReference type="NCBI Taxonomy" id="528178"/>
    <lineage>
        <taxon>Bacteria</taxon>
        <taxon>Pseudomonadati</taxon>
        <taxon>Pseudomonadota</taxon>
        <taxon>Alphaproteobacteria</taxon>
        <taxon>Hyphomicrobiales</taxon>
        <taxon>Rhizobiaceae</taxon>
        <taxon>Rhizobium/Agrobacterium group</taxon>
        <taxon>Neorhizobium</taxon>
    </lineage>
</organism>